<reference evidence="8 9" key="1">
    <citation type="submission" date="2016-10" db="EMBL/GenBank/DDBJ databases">
        <authorList>
            <person name="de Groot N.N."/>
        </authorList>
    </citation>
    <scope>NUCLEOTIDE SEQUENCE [LARGE SCALE GENOMIC DNA]</scope>
    <source>
        <strain evidence="8 9">DSM 25383</strain>
    </source>
</reference>
<dbReference type="InterPro" id="IPR006102">
    <property type="entry name" value="Ig-like_GH2"/>
</dbReference>
<dbReference type="Gene3D" id="2.60.40.10">
    <property type="entry name" value="Immunoglobulins"/>
    <property type="match status" value="1"/>
</dbReference>
<dbReference type="InterPro" id="IPR008979">
    <property type="entry name" value="Galactose-bd-like_sf"/>
</dbReference>
<dbReference type="InterPro" id="IPR017853">
    <property type="entry name" value="GH"/>
</dbReference>
<accession>A0A1H3Z0A8</accession>
<evidence type="ECO:0000256" key="5">
    <source>
        <dbReference type="ARBA" id="ARBA00023295"/>
    </source>
</evidence>
<dbReference type="PANTHER" id="PTHR46323">
    <property type="entry name" value="BETA-GALACTOSIDASE"/>
    <property type="match status" value="1"/>
</dbReference>
<dbReference type="OrthoDB" id="1002534at2"/>
<name>A0A1H3Z0A8_9BACT</name>
<dbReference type="InterPro" id="IPR006103">
    <property type="entry name" value="Glyco_hydro_2_cat"/>
</dbReference>
<gene>
    <name evidence="8" type="ORF">SAMN05444145_10236</name>
</gene>
<dbReference type="GO" id="GO:0005990">
    <property type="term" value="P:lactose catabolic process"/>
    <property type="evidence" value="ECO:0007669"/>
    <property type="project" value="TreeGrafter"/>
</dbReference>
<dbReference type="RefSeq" id="WP_010264325.1">
    <property type="nucleotide sequence ID" value="NZ_CAEG01000012.1"/>
</dbReference>
<dbReference type="InterPro" id="IPR036156">
    <property type="entry name" value="Beta-gal/glucu_dom_sf"/>
</dbReference>
<dbReference type="InterPro" id="IPR013783">
    <property type="entry name" value="Ig-like_fold"/>
</dbReference>
<feature type="domain" description="Glycoside hydrolase family 2 catalytic" evidence="7">
    <location>
        <begin position="293"/>
        <end position="420"/>
    </location>
</feature>
<feature type="domain" description="Glycoside hydrolase family 2 immunoglobulin-like beta-sandwich" evidence="6">
    <location>
        <begin position="163"/>
        <end position="271"/>
    </location>
</feature>
<sequence length="432" mass="48371">MRTILSTIALFSLCGLFAQEYVPTHGRELPRGGLLVYPSAEAATAADGGDNRYFTRLTEWNLQGNVFSTDFTVPFAWANRQVLFHLGWASGDYEVRVNGRPAAYNADGNTPAEFNLTKLAKEGRNTLEVIVAQPSPTAPLESWKETPQPAIGKAWVMSQPTLYIRDIVTRTRLAEDGSATAEVAVVLKSNALNPRTSRIHYELLTPTGERAAAGHKDFTLDMRREDTLRFLTRIPTNMLWSADLPTQYTLRLKTQHEGRYVEYLELRPGFRSVEMHDGRMSVNGQPVTLRVREVPASITENEIAALREQGYNTLKLLPGPVPESLLDFCDMQGLYVIAQVPIDTRRSGDSRRRGGNPSNAPEWLGAYLERTENSYHTTKRHPSVVAFSLAEKSANGINLYESYLNMKRFGDTRPFIYPDAGGEWNSDKLALE</sequence>
<keyword evidence="9" id="KW-1185">Reference proteome</keyword>
<protein>
    <recommendedName>
        <fullName evidence="3">beta-galactosidase</fullName>
        <ecNumber evidence="3">3.2.1.23</ecNumber>
    </recommendedName>
</protein>
<keyword evidence="5" id="KW-0326">Glycosidase</keyword>
<dbReference type="GO" id="GO:0009341">
    <property type="term" value="C:beta-galactosidase complex"/>
    <property type="evidence" value="ECO:0007669"/>
    <property type="project" value="TreeGrafter"/>
</dbReference>
<dbReference type="Pfam" id="PF02836">
    <property type="entry name" value="Glyco_hydro_2_C"/>
    <property type="match status" value="1"/>
</dbReference>
<keyword evidence="4" id="KW-0378">Hydrolase</keyword>
<evidence type="ECO:0000256" key="3">
    <source>
        <dbReference type="ARBA" id="ARBA00012756"/>
    </source>
</evidence>
<dbReference type="PANTHER" id="PTHR46323:SF2">
    <property type="entry name" value="BETA-GALACTOSIDASE"/>
    <property type="match status" value="1"/>
</dbReference>
<dbReference type="GO" id="GO:0004565">
    <property type="term" value="F:beta-galactosidase activity"/>
    <property type="evidence" value="ECO:0007669"/>
    <property type="project" value="UniProtKB-EC"/>
</dbReference>
<dbReference type="Gene3D" id="3.20.20.80">
    <property type="entry name" value="Glycosidases"/>
    <property type="match status" value="1"/>
</dbReference>
<evidence type="ECO:0000256" key="4">
    <source>
        <dbReference type="ARBA" id="ARBA00022801"/>
    </source>
</evidence>
<evidence type="ECO:0000313" key="8">
    <source>
        <dbReference type="EMBL" id="SEA16861.1"/>
    </source>
</evidence>
<comment type="similarity">
    <text evidence="2">Belongs to the glycosyl hydrolase 2 family.</text>
</comment>
<dbReference type="AlphaFoldDB" id="A0A1H3Z0A8"/>
<dbReference type="Gene3D" id="2.60.120.260">
    <property type="entry name" value="Galactose-binding domain-like"/>
    <property type="match status" value="1"/>
</dbReference>
<dbReference type="EC" id="3.2.1.23" evidence="3"/>
<evidence type="ECO:0000259" key="7">
    <source>
        <dbReference type="Pfam" id="PF02836"/>
    </source>
</evidence>
<dbReference type="STRING" id="1033731.SAMN05444145_10236"/>
<evidence type="ECO:0000256" key="1">
    <source>
        <dbReference type="ARBA" id="ARBA00001412"/>
    </source>
</evidence>
<evidence type="ECO:0000313" key="9">
    <source>
        <dbReference type="Proteomes" id="UP000183253"/>
    </source>
</evidence>
<dbReference type="SUPFAM" id="SSF49303">
    <property type="entry name" value="beta-Galactosidase/glucuronidase domain"/>
    <property type="match status" value="1"/>
</dbReference>
<dbReference type="SUPFAM" id="SSF51445">
    <property type="entry name" value="(Trans)glycosidases"/>
    <property type="match status" value="1"/>
</dbReference>
<proteinExistence type="inferred from homology"/>
<comment type="catalytic activity">
    <reaction evidence="1">
        <text>Hydrolysis of terminal non-reducing beta-D-galactose residues in beta-D-galactosides.</text>
        <dbReference type="EC" id="3.2.1.23"/>
    </reaction>
</comment>
<evidence type="ECO:0000256" key="2">
    <source>
        <dbReference type="ARBA" id="ARBA00007401"/>
    </source>
</evidence>
<dbReference type="Proteomes" id="UP000183253">
    <property type="component" value="Unassembled WGS sequence"/>
</dbReference>
<organism evidence="8 9">
    <name type="scientific">Alistipes timonensis JC136</name>
    <dbReference type="NCBI Taxonomy" id="1033731"/>
    <lineage>
        <taxon>Bacteria</taxon>
        <taxon>Pseudomonadati</taxon>
        <taxon>Bacteroidota</taxon>
        <taxon>Bacteroidia</taxon>
        <taxon>Bacteroidales</taxon>
        <taxon>Rikenellaceae</taxon>
        <taxon>Alistipes</taxon>
    </lineage>
</organism>
<dbReference type="EMBL" id="FNRI01000002">
    <property type="protein sequence ID" value="SEA16861.1"/>
    <property type="molecule type" value="Genomic_DNA"/>
</dbReference>
<evidence type="ECO:0000259" key="6">
    <source>
        <dbReference type="Pfam" id="PF00703"/>
    </source>
</evidence>
<dbReference type="SUPFAM" id="SSF49785">
    <property type="entry name" value="Galactose-binding domain-like"/>
    <property type="match status" value="1"/>
</dbReference>
<dbReference type="Pfam" id="PF00703">
    <property type="entry name" value="Glyco_hydro_2"/>
    <property type="match status" value="1"/>
</dbReference>
<dbReference type="InterPro" id="IPR050347">
    <property type="entry name" value="Bact_Beta-galactosidase"/>
</dbReference>